<accession>A0A0N0WXS0</accession>
<reference evidence="14 15" key="1">
    <citation type="submission" date="2018-08" db="EMBL/GenBank/DDBJ databases">
        <title>Recombination of ecologically and evolutionarily significant loci maintains genetic cohesion in the Pseudomonas syringae species complex.</title>
        <authorList>
            <person name="Dillon M."/>
            <person name="Thakur S."/>
            <person name="Almeida R.N.D."/>
            <person name="Weir B.S."/>
            <person name="Guttman D.S."/>
        </authorList>
    </citation>
    <scope>NUCLEOTIDE SEQUENCE [LARGE SCALE GENOMIC DNA]</scope>
    <source>
        <strain evidence="14 15">ICMP 11281</strain>
    </source>
</reference>
<evidence type="ECO:0000259" key="13">
    <source>
        <dbReference type="PROSITE" id="PS51199"/>
    </source>
</evidence>
<comment type="similarity">
    <text evidence="1 12">Belongs to the helicase family. DnaB subfamily.</text>
</comment>
<dbReference type="InterPro" id="IPR036185">
    <property type="entry name" value="DNA_heli_DnaB-like_N_sf"/>
</dbReference>
<evidence type="ECO:0000313" key="14">
    <source>
        <dbReference type="EMBL" id="RMV37969.1"/>
    </source>
</evidence>
<dbReference type="GO" id="GO:0016787">
    <property type="term" value="F:hydrolase activity"/>
    <property type="evidence" value="ECO:0007669"/>
    <property type="project" value="UniProtKB-KW"/>
</dbReference>
<evidence type="ECO:0000256" key="4">
    <source>
        <dbReference type="ARBA" id="ARBA00022741"/>
    </source>
</evidence>
<comment type="catalytic activity">
    <reaction evidence="10 12">
        <text>ATP + H2O = ADP + phosphate + H(+)</text>
        <dbReference type="Rhea" id="RHEA:13065"/>
        <dbReference type="ChEBI" id="CHEBI:15377"/>
        <dbReference type="ChEBI" id="CHEBI:15378"/>
        <dbReference type="ChEBI" id="CHEBI:30616"/>
        <dbReference type="ChEBI" id="CHEBI:43474"/>
        <dbReference type="ChEBI" id="CHEBI:456216"/>
        <dbReference type="EC" id="5.6.2.3"/>
    </reaction>
</comment>
<keyword evidence="5 12" id="KW-0378">Hydrolase</keyword>
<dbReference type="SUPFAM" id="SSF52540">
    <property type="entry name" value="P-loop containing nucleoside triphosphate hydrolases"/>
    <property type="match status" value="1"/>
</dbReference>
<dbReference type="Pfam" id="PF00772">
    <property type="entry name" value="DnaB"/>
    <property type="match status" value="1"/>
</dbReference>
<dbReference type="CDD" id="cd00984">
    <property type="entry name" value="DnaB_C"/>
    <property type="match status" value="1"/>
</dbReference>
<evidence type="ECO:0000256" key="6">
    <source>
        <dbReference type="ARBA" id="ARBA00022806"/>
    </source>
</evidence>
<sequence>MMDISTMSPPHSVEAEQAVLGGLMLDNESWDLIADRIKADDFFRAEHRLIFQSIAALAESSRPFDVVTVSDSIAAIDAAGGLAYLSELAKNTPSVANIKAYADTVSNRAHLRRLISHGYGCAREASDPQADATVVQDVLEQQLFALGQGRQTSDFVDVNKMLMQVVDKIDLRFNAGESVIGVPTGLDDLDELTGGLQPADLILLAARPSMGKTSLALNFVDPALQKNPAATVQIYSLETPAEAMLFRLLSILGRLNLEKLMRGQLEDEDWPKLQLAVAKVNAYGDRLVIDDQSELTPSALRARARRGARRFGKPALIMIDYLQMMKCPGTENRANEISEISRSLKALAKEFDCPVVALSQLNRELERRPNKRPINADLRDSGALEQDADLILFVYRDEVYNADTEHKGIAELILGKHRNGSLGTVRTAFIPQHTRFENLSASTWQGARA</sequence>
<gene>
    <name evidence="14" type="ORF">ALP13_03618</name>
</gene>
<keyword evidence="9" id="KW-0413">Isomerase</keyword>
<dbReference type="PANTHER" id="PTHR30153:SF2">
    <property type="entry name" value="REPLICATIVE DNA HELICASE"/>
    <property type="match status" value="1"/>
</dbReference>
<dbReference type="InterPro" id="IPR007693">
    <property type="entry name" value="DNA_helicase_DnaB-like_N"/>
</dbReference>
<dbReference type="PROSITE" id="PS51199">
    <property type="entry name" value="SF4_HELICASE"/>
    <property type="match status" value="1"/>
</dbReference>
<evidence type="ECO:0000256" key="1">
    <source>
        <dbReference type="ARBA" id="ARBA00008428"/>
    </source>
</evidence>
<keyword evidence="8 12" id="KW-0238">DNA-binding</keyword>
<dbReference type="GO" id="GO:0043139">
    <property type="term" value="F:5'-3' DNA helicase activity"/>
    <property type="evidence" value="ECO:0007669"/>
    <property type="project" value="UniProtKB-EC"/>
</dbReference>
<dbReference type="Proteomes" id="UP000271631">
    <property type="component" value="Unassembled WGS sequence"/>
</dbReference>
<dbReference type="AlphaFoldDB" id="A0A0N0WXS0"/>
<dbReference type="InterPro" id="IPR007692">
    <property type="entry name" value="DNA_helicase_DnaB"/>
</dbReference>
<keyword evidence="2 12" id="KW-0639">Primosome</keyword>
<dbReference type="PANTHER" id="PTHR30153">
    <property type="entry name" value="REPLICATIVE DNA HELICASE DNAB"/>
    <property type="match status" value="1"/>
</dbReference>
<dbReference type="SUPFAM" id="SSF48024">
    <property type="entry name" value="N-terminal domain of DnaB helicase"/>
    <property type="match status" value="1"/>
</dbReference>
<evidence type="ECO:0000313" key="15">
    <source>
        <dbReference type="Proteomes" id="UP000271631"/>
    </source>
</evidence>
<evidence type="ECO:0000256" key="11">
    <source>
        <dbReference type="NCBIfam" id="TIGR00665"/>
    </source>
</evidence>
<dbReference type="EC" id="5.6.2.3" evidence="11 12"/>
<proteinExistence type="inferred from homology"/>
<organism evidence="14 15">
    <name type="scientific">Pseudomonas syringae pv. maculicola</name>
    <dbReference type="NCBI Taxonomy" id="59511"/>
    <lineage>
        <taxon>Bacteria</taxon>
        <taxon>Pseudomonadati</taxon>
        <taxon>Pseudomonadota</taxon>
        <taxon>Gammaproteobacteria</taxon>
        <taxon>Pseudomonadales</taxon>
        <taxon>Pseudomonadaceae</taxon>
        <taxon>Pseudomonas</taxon>
    </lineage>
</organism>
<dbReference type="InterPro" id="IPR007694">
    <property type="entry name" value="DNA_helicase_DnaB-like_C"/>
</dbReference>
<evidence type="ECO:0000256" key="7">
    <source>
        <dbReference type="ARBA" id="ARBA00022840"/>
    </source>
</evidence>
<evidence type="ECO:0000256" key="10">
    <source>
        <dbReference type="ARBA" id="ARBA00048954"/>
    </source>
</evidence>
<evidence type="ECO:0000256" key="2">
    <source>
        <dbReference type="ARBA" id="ARBA00022515"/>
    </source>
</evidence>
<protein>
    <recommendedName>
        <fullName evidence="11 12">Replicative DNA helicase</fullName>
        <ecNumber evidence="11 12">5.6.2.3</ecNumber>
    </recommendedName>
</protein>
<name>A0A0N0WXS0_PSEYM</name>
<evidence type="ECO:0000256" key="3">
    <source>
        <dbReference type="ARBA" id="ARBA00022705"/>
    </source>
</evidence>
<feature type="domain" description="SF4 helicase" evidence="13">
    <location>
        <begin position="175"/>
        <end position="443"/>
    </location>
</feature>
<evidence type="ECO:0000256" key="12">
    <source>
        <dbReference type="RuleBase" id="RU362085"/>
    </source>
</evidence>
<dbReference type="GO" id="GO:1990077">
    <property type="term" value="C:primosome complex"/>
    <property type="evidence" value="ECO:0007669"/>
    <property type="project" value="UniProtKB-UniRule"/>
</dbReference>
<keyword evidence="6 12" id="KW-0347">Helicase</keyword>
<dbReference type="InterPro" id="IPR016136">
    <property type="entry name" value="DNA_helicase_N/primase_C"/>
</dbReference>
<dbReference type="GO" id="GO:0005524">
    <property type="term" value="F:ATP binding"/>
    <property type="evidence" value="ECO:0007669"/>
    <property type="project" value="UniProtKB-UniRule"/>
</dbReference>
<dbReference type="GO" id="GO:0005829">
    <property type="term" value="C:cytosol"/>
    <property type="evidence" value="ECO:0007669"/>
    <property type="project" value="TreeGrafter"/>
</dbReference>
<dbReference type="GO" id="GO:0006269">
    <property type="term" value="P:DNA replication, synthesis of primer"/>
    <property type="evidence" value="ECO:0007669"/>
    <property type="project" value="UniProtKB-UniRule"/>
</dbReference>
<evidence type="ECO:0000256" key="8">
    <source>
        <dbReference type="ARBA" id="ARBA00023125"/>
    </source>
</evidence>
<dbReference type="EMBL" id="RBUQ01000132">
    <property type="protein sequence ID" value="RMV37969.1"/>
    <property type="molecule type" value="Genomic_DNA"/>
</dbReference>
<dbReference type="InterPro" id="IPR027417">
    <property type="entry name" value="P-loop_NTPase"/>
</dbReference>
<evidence type="ECO:0000256" key="5">
    <source>
        <dbReference type="ARBA" id="ARBA00022801"/>
    </source>
</evidence>
<keyword evidence="7 12" id="KW-0067">ATP-binding</keyword>
<comment type="caution">
    <text evidence="14">The sequence shown here is derived from an EMBL/GenBank/DDBJ whole genome shotgun (WGS) entry which is preliminary data.</text>
</comment>
<keyword evidence="4 12" id="KW-0547">Nucleotide-binding</keyword>
<dbReference type="NCBIfam" id="TIGR00665">
    <property type="entry name" value="DnaB"/>
    <property type="match status" value="1"/>
</dbReference>
<evidence type="ECO:0000256" key="9">
    <source>
        <dbReference type="ARBA" id="ARBA00023235"/>
    </source>
</evidence>
<dbReference type="Gene3D" id="3.40.50.300">
    <property type="entry name" value="P-loop containing nucleotide triphosphate hydrolases"/>
    <property type="match status" value="1"/>
</dbReference>
<keyword evidence="3 12" id="KW-0235">DNA replication</keyword>
<dbReference type="Gene3D" id="1.10.860.10">
    <property type="entry name" value="DNAb Helicase, Chain A"/>
    <property type="match status" value="1"/>
</dbReference>
<dbReference type="Pfam" id="PF03796">
    <property type="entry name" value="DnaB_C"/>
    <property type="match status" value="1"/>
</dbReference>
<dbReference type="GO" id="GO:0003677">
    <property type="term" value="F:DNA binding"/>
    <property type="evidence" value="ECO:0007669"/>
    <property type="project" value="UniProtKB-UniRule"/>
</dbReference>
<comment type="function">
    <text evidence="12">The main replicative DNA helicase, it participates in initiation and elongation during chromosome replication. Travels ahead of the DNA replisome, separating dsDNA into templates for DNA synthesis. A processive ATP-dependent 5'-3' DNA helicase it has DNA-dependent ATPase activity.</text>
</comment>